<dbReference type="InterPro" id="IPR011335">
    <property type="entry name" value="Restrct_endonuc-II-like"/>
</dbReference>
<evidence type="ECO:0000313" key="5">
    <source>
        <dbReference type="Proteomes" id="UP000632849"/>
    </source>
</evidence>
<sequence>MTVADDRNVGGGTGHREGSARSGRDLVLVVGLVGVVAGGAALMLRTARSTGSYLPVVLAALALLLGVGAAMSRRRRVAATRVRGRDRREWDAPAENGVGEVAYTIPLPDAGDHGTEILNAPPAPPPAVDSEALDHRAVDPDGFEHTVAALCARDGCSPVEVVGGAGDLGADVIATTPAGLRVVLQCKQYGEGHRVGSPDLQRFGGTCYAVHDADVAVLVTTSSFTEPALEYAASCGIVCVDGAELEAWTASTAPPPWAARAGDPAPGPRDGSPCDTA</sequence>
<dbReference type="GO" id="GO:0003677">
    <property type="term" value="F:DNA binding"/>
    <property type="evidence" value="ECO:0007669"/>
    <property type="project" value="InterPro"/>
</dbReference>
<keyword evidence="5" id="KW-1185">Reference proteome</keyword>
<proteinExistence type="predicted"/>
<keyword evidence="2" id="KW-1133">Transmembrane helix</keyword>
<dbReference type="Gene3D" id="3.40.1350.10">
    <property type="match status" value="1"/>
</dbReference>
<gene>
    <name evidence="4" type="ORF">GCM10017667_41860</name>
</gene>
<reference evidence="4" key="1">
    <citation type="journal article" date="2014" name="Int. J. Syst. Evol. Microbiol.">
        <title>Complete genome sequence of Corynebacterium casei LMG S-19264T (=DSM 44701T), isolated from a smear-ripened cheese.</title>
        <authorList>
            <consortium name="US DOE Joint Genome Institute (JGI-PGF)"/>
            <person name="Walter F."/>
            <person name="Albersmeier A."/>
            <person name="Kalinowski J."/>
            <person name="Ruckert C."/>
        </authorList>
    </citation>
    <scope>NUCLEOTIDE SEQUENCE</scope>
    <source>
        <strain evidence="4">JCM 4122</strain>
    </source>
</reference>
<dbReference type="InterPro" id="IPR007560">
    <property type="entry name" value="Restrct_endonuc_IV_Mrr"/>
</dbReference>
<evidence type="ECO:0000256" key="2">
    <source>
        <dbReference type="SAM" id="Phobius"/>
    </source>
</evidence>
<comment type="caution">
    <text evidence="4">The sequence shown here is derived from an EMBL/GenBank/DDBJ whole genome shotgun (WGS) entry which is preliminary data.</text>
</comment>
<reference evidence="4" key="2">
    <citation type="submission" date="2020-09" db="EMBL/GenBank/DDBJ databases">
        <authorList>
            <person name="Sun Q."/>
            <person name="Ohkuma M."/>
        </authorList>
    </citation>
    <scope>NUCLEOTIDE SEQUENCE</scope>
    <source>
        <strain evidence="4">JCM 4122</strain>
    </source>
</reference>
<feature type="transmembrane region" description="Helical" evidence="2">
    <location>
        <begin position="53"/>
        <end position="71"/>
    </location>
</feature>
<protein>
    <recommendedName>
        <fullName evidence="3">Restriction endonuclease type IV Mrr domain-containing protein</fullName>
    </recommendedName>
</protein>
<feature type="domain" description="Restriction endonuclease type IV Mrr" evidence="3">
    <location>
        <begin position="136"/>
        <end position="248"/>
    </location>
</feature>
<feature type="region of interest" description="Disordered" evidence="1">
    <location>
        <begin position="251"/>
        <end position="277"/>
    </location>
</feature>
<evidence type="ECO:0000313" key="4">
    <source>
        <dbReference type="EMBL" id="GHG06316.1"/>
    </source>
</evidence>
<evidence type="ECO:0000259" key="3">
    <source>
        <dbReference type="Pfam" id="PF04471"/>
    </source>
</evidence>
<dbReference type="Proteomes" id="UP000632849">
    <property type="component" value="Unassembled WGS sequence"/>
</dbReference>
<dbReference type="Pfam" id="PF04471">
    <property type="entry name" value="Mrr_cat"/>
    <property type="match status" value="1"/>
</dbReference>
<name>A0A919BRP6_STRFL</name>
<feature type="region of interest" description="Disordered" evidence="1">
    <location>
        <begin position="1"/>
        <end position="20"/>
    </location>
</feature>
<dbReference type="GO" id="GO:0015666">
    <property type="term" value="F:restriction endodeoxyribonuclease activity"/>
    <property type="evidence" value="ECO:0007669"/>
    <property type="project" value="TreeGrafter"/>
</dbReference>
<dbReference type="GO" id="GO:0009307">
    <property type="term" value="P:DNA restriction-modification system"/>
    <property type="evidence" value="ECO:0007669"/>
    <property type="project" value="InterPro"/>
</dbReference>
<dbReference type="SUPFAM" id="SSF52980">
    <property type="entry name" value="Restriction endonuclease-like"/>
    <property type="match status" value="1"/>
</dbReference>
<feature type="transmembrane region" description="Helical" evidence="2">
    <location>
        <begin position="26"/>
        <end position="47"/>
    </location>
</feature>
<dbReference type="PANTHER" id="PTHR30015">
    <property type="entry name" value="MRR RESTRICTION SYSTEM PROTEIN"/>
    <property type="match status" value="1"/>
</dbReference>
<keyword evidence="2" id="KW-0812">Transmembrane</keyword>
<accession>A0A919BRP6</accession>
<dbReference type="PANTHER" id="PTHR30015:SF6">
    <property type="entry name" value="SLL1429 PROTEIN"/>
    <property type="match status" value="1"/>
</dbReference>
<dbReference type="AlphaFoldDB" id="A0A919BRP6"/>
<dbReference type="EMBL" id="BNBE01000002">
    <property type="protein sequence ID" value="GHG06316.1"/>
    <property type="molecule type" value="Genomic_DNA"/>
</dbReference>
<dbReference type="RefSeq" id="WP_229915530.1">
    <property type="nucleotide sequence ID" value="NZ_BNBE01000002.1"/>
</dbReference>
<keyword evidence="2" id="KW-0472">Membrane</keyword>
<evidence type="ECO:0000256" key="1">
    <source>
        <dbReference type="SAM" id="MobiDB-lite"/>
    </source>
</evidence>
<organism evidence="4 5">
    <name type="scientific">Streptomyces filamentosus</name>
    <name type="common">Streptomyces roseosporus</name>
    <dbReference type="NCBI Taxonomy" id="67294"/>
    <lineage>
        <taxon>Bacteria</taxon>
        <taxon>Bacillati</taxon>
        <taxon>Actinomycetota</taxon>
        <taxon>Actinomycetes</taxon>
        <taxon>Kitasatosporales</taxon>
        <taxon>Streptomycetaceae</taxon>
        <taxon>Streptomyces</taxon>
    </lineage>
</organism>
<dbReference type="InterPro" id="IPR052906">
    <property type="entry name" value="Type_IV_Methyl-Rstrct_Enzyme"/>
</dbReference>
<feature type="compositionally biased region" description="Low complexity" evidence="1">
    <location>
        <begin position="251"/>
        <end position="271"/>
    </location>
</feature>
<dbReference type="InterPro" id="IPR011856">
    <property type="entry name" value="tRNA_endonuc-like_dom_sf"/>
</dbReference>